<gene>
    <name evidence="2" type="ORF">GTA51_16070</name>
</gene>
<evidence type="ECO:0000313" key="3">
    <source>
        <dbReference type="Proteomes" id="UP000482487"/>
    </source>
</evidence>
<comment type="similarity">
    <text evidence="1">Belongs to the short-chain dehydrogenases/reductases (SDR) family.</text>
</comment>
<dbReference type="InterPro" id="IPR036291">
    <property type="entry name" value="NAD(P)-bd_dom_sf"/>
</dbReference>
<dbReference type="PRINTS" id="PR00081">
    <property type="entry name" value="GDHRDH"/>
</dbReference>
<protein>
    <submittedName>
        <fullName evidence="2">SDR family oxidoreductase</fullName>
    </submittedName>
</protein>
<dbReference type="PANTHER" id="PTHR42760">
    <property type="entry name" value="SHORT-CHAIN DEHYDROGENASES/REDUCTASES FAMILY MEMBER"/>
    <property type="match status" value="1"/>
</dbReference>
<dbReference type="AlphaFoldDB" id="A0A7C9NLA6"/>
<proteinExistence type="inferred from homology"/>
<comment type="caution">
    <text evidence="2">The sequence shown here is derived from an EMBL/GenBank/DDBJ whole genome shotgun (WGS) entry which is preliminary data.</text>
</comment>
<evidence type="ECO:0000313" key="2">
    <source>
        <dbReference type="EMBL" id="MYL84636.1"/>
    </source>
</evidence>
<keyword evidence="3" id="KW-1185">Reference proteome</keyword>
<dbReference type="Gene3D" id="3.40.50.720">
    <property type="entry name" value="NAD(P)-binding Rossmann-like Domain"/>
    <property type="match status" value="1"/>
</dbReference>
<dbReference type="CDD" id="cd05233">
    <property type="entry name" value="SDR_c"/>
    <property type="match status" value="1"/>
</dbReference>
<dbReference type="Pfam" id="PF13561">
    <property type="entry name" value="adh_short_C2"/>
    <property type="match status" value="1"/>
</dbReference>
<accession>A0A7C9NLA6</accession>
<name>A0A7C9NLA6_9BACT</name>
<sequence length="240" mass="25484">MTGASSGLGRAVSLNAALYGAKVVLIARDSERLRLVREALPGEGHSWFSFDLQHVDAIPVLLSNVVATAGRPRALVHCAGICIQQPLRFIDQDSLQKTMRVNVESAFFLTQAIRHKQIRGERMSIVLVASVAAMLGSSSLATYCASKGALVAGMKAMAEELARDKIRINCVAPGCFQSDMLQQLGGSVGGKHLESLQAKHPLGLGTPDDVSHACLFLISHLSSWITGSTLVVDGGYSACK</sequence>
<evidence type="ECO:0000256" key="1">
    <source>
        <dbReference type="ARBA" id="ARBA00006484"/>
    </source>
</evidence>
<dbReference type="SUPFAM" id="SSF51735">
    <property type="entry name" value="NAD(P)-binding Rossmann-fold domains"/>
    <property type="match status" value="1"/>
</dbReference>
<dbReference type="EMBL" id="WVUD01000038">
    <property type="protein sequence ID" value="MYL84636.1"/>
    <property type="molecule type" value="Genomic_DNA"/>
</dbReference>
<dbReference type="GO" id="GO:0016616">
    <property type="term" value="F:oxidoreductase activity, acting on the CH-OH group of donors, NAD or NADP as acceptor"/>
    <property type="evidence" value="ECO:0007669"/>
    <property type="project" value="TreeGrafter"/>
</dbReference>
<organism evidence="2 3">
    <name type="scientific">Solidesulfovibrio aerotolerans</name>
    <dbReference type="NCBI Taxonomy" id="295255"/>
    <lineage>
        <taxon>Bacteria</taxon>
        <taxon>Pseudomonadati</taxon>
        <taxon>Thermodesulfobacteriota</taxon>
        <taxon>Desulfovibrionia</taxon>
        <taxon>Desulfovibrionales</taxon>
        <taxon>Desulfovibrionaceae</taxon>
        <taxon>Solidesulfovibrio</taxon>
    </lineage>
</organism>
<dbReference type="InterPro" id="IPR002347">
    <property type="entry name" value="SDR_fam"/>
</dbReference>
<dbReference type="Proteomes" id="UP000482487">
    <property type="component" value="Unassembled WGS sequence"/>
</dbReference>
<reference evidence="2 3" key="1">
    <citation type="submission" date="2020-01" db="EMBL/GenBank/DDBJ databases">
        <title>Genome sequence of Desulfovibrio aerotolerans DSM 16695(T).</title>
        <authorList>
            <person name="Karnachuk O."/>
            <person name="Avakyan M."/>
            <person name="Mardanov A."/>
            <person name="Kadnikov V."/>
            <person name="Ravin N."/>
        </authorList>
    </citation>
    <scope>NUCLEOTIDE SEQUENCE [LARGE SCALE GENOMIC DNA]</scope>
    <source>
        <strain evidence="2 3">DSM 16695</strain>
    </source>
</reference>
<dbReference type="FunFam" id="3.40.50.720:FF:000084">
    <property type="entry name" value="Short-chain dehydrogenase reductase"/>
    <property type="match status" value="1"/>
</dbReference>
<dbReference type="OrthoDB" id="9790785at2"/>